<dbReference type="InterPro" id="IPR053925">
    <property type="entry name" value="RecX_HTH_3rd"/>
</dbReference>
<dbReference type="InterPro" id="IPR053924">
    <property type="entry name" value="RecX_HTH_2nd"/>
</dbReference>
<dbReference type="InterPro" id="IPR036388">
    <property type="entry name" value="WH-like_DNA-bd_sf"/>
</dbReference>
<dbReference type="PANTHER" id="PTHR33602">
    <property type="entry name" value="REGULATORY PROTEIN RECX FAMILY PROTEIN"/>
    <property type="match status" value="1"/>
</dbReference>
<dbReference type="Proteomes" id="UP000250675">
    <property type="component" value="Unassembled WGS sequence"/>
</dbReference>
<sequence length="144" mass="16673">MTEQELYDHAVSLLAKKNYASGEMHRQLSRLTESTGDIERVLRRLTDNHALNDAQLLAYLFDKHVKKMHGPTRIKQEMRQKGFSPALIEQGIDNSDIDWYQLAKAARIKKFGEALPSEPKEKNKQIRHLQYKGFTMDMIFEALG</sequence>
<evidence type="ECO:0000313" key="8">
    <source>
        <dbReference type="EMBL" id="STT45440.1"/>
    </source>
</evidence>
<gene>
    <name evidence="8" type="primary">recX_1</name>
    <name evidence="8" type="ORF">NCTC9637_00285</name>
    <name evidence="7" type="ORF">NCTC9645_00248</name>
</gene>
<dbReference type="GO" id="GO:0006282">
    <property type="term" value="P:regulation of DNA repair"/>
    <property type="evidence" value="ECO:0007669"/>
    <property type="project" value="InterPro"/>
</dbReference>
<dbReference type="RefSeq" id="WP_044246635.1">
    <property type="nucleotide sequence ID" value="NZ_UGJZ01000003.1"/>
</dbReference>
<evidence type="ECO:0000256" key="3">
    <source>
        <dbReference type="ARBA" id="ARBA00018111"/>
    </source>
</evidence>
<dbReference type="GO" id="GO:0005737">
    <property type="term" value="C:cytoplasm"/>
    <property type="evidence" value="ECO:0007669"/>
    <property type="project" value="UniProtKB-SubCell"/>
</dbReference>
<dbReference type="Pfam" id="PF02631">
    <property type="entry name" value="RecX_HTH2"/>
    <property type="match status" value="1"/>
</dbReference>
<dbReference type="AlphaFoldDB" id="A0A060VSD0"/>
<evidence type="ECO:0000256" key="2">
    <source>
        <dbReference type="ARBA" id="ARBA00009695"/>
    </source>
</evidence>
<evidence type="ECO:0000256" key="1">
    <source>
        <dbReference type="ARBA" id="ARBA00004496"/>
    </source>
</evidence>
<evidence type="ECO:0000259" key="6">
    <source>
        <dbReference type="Pfam" id="PF21981"/>
    </source>
</evidence>
<reference evidence="9 10" key="1">
    <citation type="submission" date="2018-06" db="EMBL/GenBank/DDBJ databases">
        <authorList>
            <consortium name="Pathogen Informatics"/>
            <person name="Doyle S."/>
        </authorList>
    </citation>
    <scope>NUCLEOTIDE SEQUENCE [LARGE SCALE GENOMIC DNA]</scope>
    <source>
        <strain evidence="8 10">NCTC9637</strain>
        <strain evidence="7 9">NCTC9645</strain>
    </source>
</reference>
<evidence type="ECO:0000313" key="10">
    <source>
        <dbReference type="Proteomes" id="UP000255099"/>
    </source>
</evidence>
<protein>
    <recommendedName>
        <fullName evidence="3">Regulatory protein RecX</fullName>
    </recommendedName>
</protein>
<feature type="domain" description="RecX second three-helical" evidence="5">
    <location>
        <begin position="64"/>
        <end position="90"/>
    </location>
</feature>
<dbReference type="EMBL" id="UGLB01000002">
    <property type="protein sequence ID" value="STT45440.1"/>
    <property type="molecule type" value="Genomic_DNA"/>
</dbReference>
<evidence type="ECO:0000256" key="4">
    <source>
        <dbReference type="ARBA" id="ARBA00022490"/>
    </source>
</evidence>
<accession>A0A060VSD0</accession>
<evidence type="ECO:0000313" key="9">
    <source>
        <dbReference type="Proteomes" id="UP000250675"/>
    </source>
</evidence>
<keyword evidence="4" id="KW-0963">Cytoplasm</keyword>
<dbReference type="Pfam" id="PF21981">
    <property type="entry name" value="RecX_HTH3"/>
    <property type="match status" value="1"/>
</dbReference>
<dbReference type="Proteomes" id="UP000255099">
    <property type="component" value="Unassembled WGS sequence"/>
</dbReference>
<organism evidence="8 10">
    <name type="scientific">Klebsiella pneumoniae</name>
    <dbReference type="NCBI Taxonomy" id="573"/>
    <lineage>
        <taxon>Bacteria</taxon>
        <taxon>Pseudomonadati</taxon>
        <taxon>Pseudomonadota</taxon>
        <taxon>Gammaproteobacteria</taxon>
        <taxon>Enterobacterales</taxon>
        <taxon>Enterobacteriaceae</taxon>
        <taxon>Klebsiella/Raoultella group</taxon>
        <taxon>Klebsiella</taxon>
        <taxon>Klebsiella pneumoniae complex</taxon>
    </lineage>
</organism>
<name>A0A060VSD0_KLEPN</name>
<proteinExistence type="inferred from homology"/>
<evidence type="ECO:0000259" key="5">
    <source>
        <dbReference type="Pfam" id="PF02631"/>
    </source>
</evidence>
<feature type="domain" description="RecX third three-helical" evidence="6">
    <location>
        <begin position="97"/>
        <end position="143"/>
    </location>
</feature>
<evidence type="ECO:0000313" key="7">
    <source>
        <dbReference type="EMBL" id="SPX51061.1"/>
    </source>
</evidence>
<dbReference type="PANTHER" id="PTHR33602:SF1">
    <property type="entry name" value="REGULATORY PROTEIN RECX FAMILY PROTEIN"/>
    <property type="match status" value="1"/>
</dbReference>
<comment type="subcellular location">
    <subcellularLocation>
        <location evidence="1">Cytoplasm</location>
    </subcellularLocation>
</comment>
<dbReference type="InterPro" id="IPR003783">
    <property type="entry name" value="Regulatory_RecX"/>
</dbReference>
<dbReference type="Gene3D" id="1.10.10.10">
    <property type="entry name" value="Winged helix-like DNA-binding domain superfamily/Winged helix DNA-binding domain"/>
    <property type="match status" value="2"/>
</dbReference>
<dbReference type="EMBL" id="UASO01000002">
    <property type="protein sequence ID" value="SPX51061.1"/>
    <property type="molecule type" value="Genomic_DNA"/>
</dbReference>
<comment type="similarity">
    <text evidence="2">Belongs to the RecX family.</text>
</comment>